<reference evidence="1" key="2">
    <citation type="submission" date="2020-11" db="EMBL/GenBank/DDBJ databases">
        <authorList>
            <person name="McCartney M.A."/>
            <person name="Auch B."/>
            <person name="Kono T."/>
            <person name="Mallez S."/>
            <person name="Becker A."/>
            <person name="Gohl D.M."/>
            <person name="Silverstein K.A.T."/>
            <person name="Koren S."/>
            <person name="Bechman K.B."/>
            <person name="Herman A."/>
            <person name="Abrahante J.E."/>
            <person name="Garbe J."/>
        </authorList>
    </citation>
    <scope>NUCLEOTIDE SEQUENCE</scope>
    <source>
        <strain evidence="1">Duluth1</strain>
        <tissue evidence="1">Whole animal</tissue>
    </source>
</reference>
<dbReference type="AlphaFoldDB" id="A0A9D4K1G2"/>
<gene>
    <name evidence="1" type="ORF">DPMN_104876</name>
</gene>
<dbReference type="EMBL" id="JAIWYP010000004">
    <property type="protein sequence ID" value="KAH3831606.1"/>
    <property type="molecule type" value="Genomic_DNA"/>
</dbReference>
<accession>A0A9D4K1G2</accession>
<comment type="caution">
    <text evidence="1">The sequence shown here is derived from an EMBL/GenBank/DDBJ whole genome shotgun (WGS) entry which is preliminary data.</text>
</comment>
<proteinExistence type="predicted"/>
<reference evidence="1" key="1">
    <citation type="journal article" date="2019" name="bioRxiv">
        <title>The Genome of the Zebra Mussel, Dreissena polymorpha: A Resource for Invasive Species Research.</title>
        <authorList>
            <person name="McCartney M.A."/>
            <person name="Auch B."/>
            <person name="Kono T."/>
            <person name="Mallez S."/>
            <person name="Zhang Y."/>
            <person name="Obille A."/>
            <person name="Becker A."/>
            <person name="Abrahante J.E."/>
            <person name="Garbe J."/>
            <person name="Badalamenti J.P."/>
            <person name="Herman A."/>
            <person name="Mangelson H."/>
            <person name="Liachko I."/>
            <person name="Sullivan S."/>
            <person name="Sone E.D."/>
            <person name="Koren S."/>
            <person name="Silverstein K.A.T."/>
            <person name="Beckman K.B."/>
            <person name="Gohl D.M."/>
        </authorList>
    </citation>
    <scope>NUCLEOTIDE SEQUENCE</scope>
    <source>
        <strain evidence="1">Duluth1</strain>
        <tissue evidence="1">Whole animal</tissue>
    </source>
</reference>
<evidence type="ECO:0000313" key="1">
    <source>
        <dbReference type="EMBL" id="KAH3831606.1"/>
    </source>
</evidence>
<dbReference type="Proteomes" id="UP000828390">
    <property type="component" value="Unassembled WGS sequence"/>
</dbReference>
<keyword evidence="2" id="KW-1185">Reference proteome</keyword>
<protein>
    <submittedName>
        <fullName evidence="1">Uncharacterized protein</fullName>
    </submittedName>
</protein>
<organism evidence="1 2">
    <name type="scientific">Dreissena polymorpha</name>
    <name type="common">Zebra mussel</name>
    <name type="synonym">Mytilus polymorpha</name>
    <dbReference type="NCBI Taxonomy" id="45954"/>
    <lineage>
        <taxon>Eukaryota</taxon>
        <taxon>Metazoa</taxon>
        <taxon>Spiralia</taxon>
        <taxon>Lophotrochozoa</taxon>
        <taxon>Mollusca</taxon>
        <taxon>Bivalvia</taxon>
        <taxon>Autobranchia</taxon>
        <taxon>Heteroconchia</taxon>
        <taxon>Euheterodonta</taxon>
        <taxon>Imparidentia</taxon>
        <taxon>Neoheterodontei</taxon>
        <taxon>Myida</taxon>
        <taxon>Dreissenoidea</taxon>
        <taxon>Dreissenidae</taxon>
        <taxon>Dreissena</taxon>
    </lineage>
</organism>
<sequence>MQLNMKMKKEVPKRLVKDQTFMFKTLKDELNSKPNLKINSPTTEQSARSMIILVRNPKMVEALSMMQNARDPLLAVSRRGIGRGAERGRRSMT</sequence>
<evidence type="ECO:0000313" key="2">
    <source>
        <dbReference type="Proteomes" id="UP000828390"/>
    </source>
</evidence>
<name>A0A9D4K1G2_DREPO</name>